<feature type="compositionally biased region" description="Basic and acidic residues" evidence="11">
    <location>
        <begin position="952"/>
        <end position="963"/>
    </location>
</feature>
<feature type="compositionally biased region" description="Basic residues" evidence="11">
    <location>
        <begin position="104"/>
        <end position="114"/>
    </location>
</feature>
<evidence type="ECO:0000259" key="12">
    <source>
        <dbReference type="PROSITE" id="PS50011"/>
    </source>
</evidence>
<dbReference type="InterPro" id="IPR000719">
    <property type="entry name" value="Prot_kinase_dom"/>
</dbReference>
<evidence type="ECO:0000256" key="3">
    <source>
        <dbReference type="ARBA" id="ARBA00022527"/>
    </source>
</evidence>
<feature type="region of interest" description="Disordered" evidence="11">
    <location>
        <begin position="510"/>
        <end position="529"/>
    </location>
</feature>
<feature type="region of interest" description="Disordered" evidence="11">
    <location>
        <begin position="577"/>
        <end position="619"/>
    </location>
</feature>
<dbReference type="PROSITE" id="PS50032">
    <property type="entry name" value="KA1"/>
    <property type="match status" value="1"/>
</dbReference>
<feature type="region of interest" description="Disordered" evidence="11">
    <location>
        <begin position="1"/>
        <end position="166"/>
    </location>
</feature>
<feature type="compositionally biased region" description="Polar residues" evidence="11">
    <location>
        <begin position="510"/>
        <end position="521"/>
    </location>
</feature>
<feature type="compositionally biased region" description="Polar residues" evidence="11">
    <location>
        <begin position="783"/>
        <end position="804"/>
    </location>
</feature>
<dbReference type="PROSITE" id="PS00107">
    <property type="entry name" value="PROTEIN_KINASE_ATP"/>
    <property type="match status" value="1"/>
</dbReference>
<comment type="catalytic activity">
    <reaction evidence="9">
        <text>L-seryl-[protein] + ATP = O-phospho-L-seryl-[protein] + ADP + H(+)</text>
        <dbReference type="Rhea" id="RHEA:17989"/>
        <dbReference type="Rhea" id="RHEA-COMP:9863"/>
        <dbReference type="Rhea" id="RHEA-COMP:11604"/>
        <dbReference type="ChEBI" id="CHEBI:15378"/>
        <dbReference type="ChEBI" id="CHEBI:29999"/>
        <dbReference type="ChEBI" id="CHEBI:30616"/>
        <dbReference type="ChEBI" id="CHEBI:83421"/>
        <dbReference type="ChEBI" id="CHEBI:456216"/>
        <dbReference type="EC" id="2.7.11.1"/>
    </reaction>
</comment>
<comment type="catalytic activity">
    <reaction evidence="8">
        <text>L-threonyl-[protein] + ATP = O-phospho-L-threonyl-[protein] + ADP + H(+)</text>
        <dbReference type="Rhea" id="RHEA:46608"/>
        <dbReference type="Rhea" id="RHEA-COMP:11060"/>
        <dbReference type="Rhea" id="RHEA-COMP:11605"/>
        <dbReference type="ChEBI" id="CHEBI:15378"/>
        <dbReference type="ChEBI" id="CHEBI:30013"/>
        <dbReference type="ChEBI" id="CHEBI:30616"/>
        <dbReference type="ChEBI" id="CHEBI:61977"/>
        <dbReference type="ChEBI" id="CHEBI:456216"/>
        <dbReference type="EC" id="2.7.11.1"/>
    </reaction>
</comment>
<feature type="compositionally biased region" description="Basic and acidic residues" evidence="11">
    <location>
        <begin position="665"/>
        <end position="676"/>
    </location>
</feature>
<dbReference type="GO" id="GO:0004674">
    <property type="term" value="F:protein serine/threonine kinase activity"/>
    <property type="evidence" value="ECO:0007669"/>
    <property type="project" value="UniProtKB-EC"/>
</dbReference>
<sequence>MTTAVPPGAGAEAPLSSPSRGKSHNSNSVSRSQSTRSRPPSSASAGNNRDLPIRAASQHHHPSSRQYSSGNGTKGGYEDGQDQYHRRSSSREVSSSAPQDSSSRPHRHSSHRSSSRHENSSRAPADMAQTAAAAPANGHQDRNGDSRSAAPRATKPRTTIPTNSGKWMLGKVIGAGSMGKVRLATKEDSNEQVACKIIPRGSTDDNHATRADKERADQSKEIRTAREAAIVTLLNHPYICGLRDVVRTNHHWYMLFEYVNGGQMLDYIISHGKLKEKPARKFSRQIASALDYCHRNSIVHRDLKIENILISKTGDIKIIDFGLSNLFAPRSHLRTFCGSLYFAAPELLQARAYTGPEVDVWSFGIVLYVLVCGKVPFDDQSIPALHTKIKKGVVDYPNWLSTDPRMRATMQEVMNHPWMLKGFNGPPENFLPKREPITLPLEQEVINAMTGFNFGPPDVIKAQLTHVIESEEYQRSVRLLQKEKELAHPPKDAERKRGFNLDFYKRRNSTNSRDALTTPSTEGLPVGNDPLNAFSPLISVYYLVREKHMRDRLDHVMPAPSKEKLGVQLPEIAPPQAAHTNSSAYEMPGERATGGRTRPRSRTHGEDDSQEHKGKAAAATTGAVAGAAAGALLSPTTQEHHEQQPKKESTAAGILRRFSTRRRPKEPERLERDRSHPPVVHVHSPSEQPPQNQAQQAPIPPRKSFSIRRSRRDEDDSPVPRLRSGSSQPQHSDLLSPPLSAGEAGSGYKKGLGRSTSVSSAEFTRRRPIGGSASRIAKEPPATSGSDHSTINDRLQSEQQTGNASMHGRSISLRTKPLGHARRESIQARRLRREEERSREANVPEETDAELGEHSGVSNERLADFDLDKPVYLKGLFSVSTTSSKPVREIRTDIKRVLKQLGVEYVEIKGGFSCRHSPSIDLNKVADAPTSPQPAVPGHRRRFSFGGLRAGEQNREDVRENVERGPTTPRTPGTRNPEYSNSDVSEGSDPRLAPNESTNRVMPAGETTTHVRSDMGGSLVLEFEIFIVKVPVFTLHGIQFKRLSGNTWQYKNMADHILRELRL</sequence>
<dbReference type="InterPro" id="IPR017441">
    <property type="entry name" value="Protein_kinase_ATP_BS"/>
</dbReference>
<evidence type="ECO:0000256" key="5">
    <source>
        <dbReference type="ARBA" id="ARBA00022741"/>
    </source>
</evidence>
<keyword evidence="3" id="KW-0723">Serine/threonine-protein kinase</keyword>
<evidence type="ECO:0000313" key="14">
    <source>
        <dbReference type="EMBL" id="CAK7233858.1"/>
    </source>
</evidence>
<dbReference type="SMART" id="SM00220">
    <property type="entry name" value="S_TKc"/>
    <property type="match status" value="1"/>
</dbReference>
<dbReference type="Pfam" id="PF00069">
    <property type="entry name" value="Pkinase"/>
    <property type="match status" value="1"/>
</dbReference>
<evidence type="ECO:0000259" key="13">
    <source>
        <dbReference type="PROSITE" id="PS50032"/>
    </source>
</evidence>
<evidence type="ECO:0000313" key="15">
    <source>
        <dbReference type="Proteomes" id="UP001642482"/>
    </source>
</evidence>
<keyword evidence="5 10" id="KW-0547">Nucleotide-binding</keyword>
<feature type="compositionally biased region" description="Basic and acidic residues" evidence="11">
    <location>
        <begin position="638"/>
        <end position="649"/>
    </location>
</feature>
<feature type="region of interest" description="Disordered" evidence="11">
    <location>
        <begin position="198"/>
        <end position="220"/>
    </location>
</feature>
<dbReference type="InterPro" id="IPR008271">
    <property type="entry name" value="Ser/Thr_kinase_AS"/>
</dbReference>
<organism evidence="14 15">
    <name type="scientific">Sporothrix eucalyptigena</name>
    <dbReference type="NCBI Taxonomy" id="1812306"/>
    <lineage>
        <taxon>Eukaryota</taxon>
        <taxon>Fungi</taxon>
        <taxon>Dikarya</taxon>
        <taxon>Ascomycota</taxon>
        <taxon>Pezizomycotina</taxon>
        <taxon>Sordariomycetes</taxon>
        <taxon>Sordariomycetidae</taxon>
        <taxon>Ophiostomatales</taxon>
        <taxon>Ophiostomataceae</taxon>
        <taxon>Sporothrix</taxon>
    </lineage>
</organism>
<keyword evidence="7 10" id="KW-0067">ATP-binding</keyword>
<dbReference type="EMBL" id="CAWUHD010000127">
    <property type="protein sequence ID" value="CAK7233858.1"/>
    <property type="molecule type" value="Genomic_DNA"/>
</dbReference>
<feature type="domain" description="KA1" evidence="13">
    <location>
        <begin position="1014"/>
        <end position="1063"/>
    </location>
</feature>
<evidence type="ECO:0000256" key="6">
    <source>
        <dbReference type="ARBA" id="ARBA00022777"/>
    </source>
</evidence>
<keyword evidence="6 14" id="KW-0418">Kinase</keyword>
<evidence type="ECO:0000256" key="7">
    <source>
        <dbReference type="ARBA" id="ARBA00022840"/>
    </source>
</evidence>
<feature type="compositionally biased region" description="Low complexity" evidence="11">
    <location>
        <begin position="24"/>
        <end position="45"/>
    </location>
</feature>
<dbReference type="Gene3D" id="1.10.510.10">
    <property type="entry name" value="Transferase(Phosphotransferase) domain 1"/>
    <property type="match status" value="1"/>
</dbReference>
<dbReference type="PROSITE" id="PS00108">
    <property type="entry name" value="PROTEIN_KINASE_ST"/>
    <property type="match status" value="1"/>
</dbReference>
<feature type="compositionally biased region" description="Low complexity" evidence="11">
    <location>
        <begin position="121"/>
        <end position="136"/>
    </location>
</feature>
<name>A0ABP0CPE0_9PEZI</name>
<feature type="compositionally biased region" description="Polar residues" evidence="11">
    <location>
        <begin position="995"/>
        <end position="1010"/>
    </location>
</feature>
<feature type="region of interest" description="Disordered" evidence="11">
    <location>
        <begin position="635"/>
        <end position="855"/>
    </location>
</feature>
<feature type="compositionally biased region" description="Low complexity" evidence="11">
    <location>
        <begin position="964"/>
        <end position="975"/>
    </location>
</feature>
<feature type="binding site" evidence="10">
    <location>
        <position position="196"/>
    </location>
    <ligand>
        <name>ATP</name>
        <dbReference type="ChEBI" id="CHEBI:30616"/>
    </ligand>
</feature>
<feature type="compositionally biased region" description="Basic and acidic residues" evidence="11">
    <location>
        <begin position="821"/>
        <end position="842"/>
    </location>
</feature>
<dbReference type="PROSITE" id="PS50011">
    <property type="entry name" value="PROTEIN_KINASE_DOM"/>
    <property type="match status" value="1"/>
</dbReference>
<evidence type="ECO:0000256" key="4">
    <source>
        <dbReference type="ARBA" id="ARBA00022679"/>
    </source>
</evidence>
<keyword evidence="15" id="KW-1185">Reference proteome</keyword>
<evidence type="ECO:0000256" key="10">
    <source>
        <dbReference type="PROSITE-ProRule" id="PRU10141"/>
    </source>
</evidence>
<feature type="compositionally biased region" description="Polar residues" evidence="11">
    <location>
        <begin position="156"/>
        <end position="165"/>
    </location>
</feature>
<feature type="compositionally biased region" description="Low complexity" evidence="11">
    <location>
        <begin position="677"/>
        <end position="697"/>
    </location>
</feature>
<reference evidence="14 15" key="1">
    <citation type="submission" date="2024-01" db="EMBL/GenBank/DDBJ databases">
        <authorList>
            <person name="Allen C."/>
            <person name="Tagirdzhanova G."/>
        </authorList>
    </citation>
    <scope>NUCLEOTIDE SEQUENCE [LARGE SCALE GENOMIC DNA]</scope>
</reference>
<comment type="similarity">
    <text evidence="1">Belongs to the protein kinase superfamily. CAMK Ser/Thr protein kinase family. NIM1 subfamily.</text>
</comment>
<dbReference type="Pfam" id="PF02149">
    <property type="entry name" value="KA1"/>
    <property type="match status" value="1"/>
</dbReference>
<evidence type="ECO:0000256" key="9">
    <source>
        <dbReference type="ARBA" id="ARBA00048679"/>
    </source>
</evidence>
<feature type="compositionally biased region" description="Basic and acidic residues" evidence="11">
    <location>
        <begin position="603"/>
        <end position="614"/>
    </location>
</feature>
<dbReference type="Proteomes" id="UP001642482">
    <property type="component" value="Unassembled WGS sequence"/>
</dbReference>
<evidence type="ECO:0000256" key="1">
    <source>
        <dbReference type="ARBA" id="ARBA00010791"/>
    </source>
</evidence>
<keyword evidence="4 14" id="KW-0808">Transferase</keyword>
<evidence type="ECO:0000256" key="8">
    <source>
        <dbReference type="ARBA" id="ARBA00047899"/>
    </source>
</evidence>
<dbReference type="SUPFAM" id="SSF56112">
    <property type="entry name" value="Protein kinase-like (PK-like)"/>
    <property type="match status" value="1"/>
</dbReference>
<proteinExistence type="inferred from homology"/>
<feature type="region of interest" description="Disordered" evidence="11">
    <location>
        <begin position="923"/>
        <end position="1010"/>
    </location>
</feature>
<dbReference type="SUPFAM" id="SSF103243">
    <property type="entry name" value="KA1-like"/>
    <property type="match status" value="1"/>
</dbReference>
<dbReference type="CDD" id="cd14077">
    <property type="entry name" value="STKc_Kin1_2"/>
    <property type="match status" value="1"/>
</dbReference>
<feature type="compositionally biased region" description="Low complexity" evidence="11">
    <location>
        <begin position="91"/>
        <end position="102"/>
    </location>
</feature>
<evidence type="ECO:0000256" key="11">
    <source>
        <dbReference type="SAM" id="MobiDB-lite"/>
    </source>
</evidence>
<accession>A0ABP0CPE0</accession>
<feature type="compositionally biased region" description="Polar residues" evidence="11">
    <location>
        <begin position="724"/>
        <end position="733"/>
    </location>
</feature>
<dbReference type="CDD" id="cd12121">
    <property type="entry name" value="MARK_C_like"/>
    <property type="match status" value="1"/>
</dbReference>
<feature type="compositionally biased region" description="Basic and acidic residues" evidence="11">
    <location>
        <begin position="202"/>
        <end position="220"/>
    </location>
</feature>
<dbReference type="InterPro" id="IPR011009">
    <property type="entry name" value="Kinase-like_dom_sf"/>
</dbReference>
<dbReference type="Gene3D" id="3.30.310.80">
    <property type="entry name" value="Kinase associated domain 1, KA1"/>
    <property type="match status" value="1"/>
</dbReference>
<dbReference type="InterPro" id="IPR028375">
    <property type="entry name" value="KA1/Ssp2_C"/>
</dbReference>
<comment type="caution">
    <text evidence="14">The sequence shown here is derived from an EMBL/GenBank/DDBJ whole genome shotgun (WGS) entry which is preliminary data.</text>
</comment>
<evidence type="ECO:0000256" key="2">
    <source>
        <dbReference type="ARBA" id="ARBA00012513"/>
    </source>
</evidence>
<gene>
    <name evidence="14" type="primary">KIN2</name>
    <name evidence="14" type="ORF">SEUCBS140593_008742</name>
</gene>
<dbReference type="InterPro" id="IPR001772">
    <property type="entry name" value="KA1_dom"/>
</dbReference>
<dbReference type="PANTHER" id="PTHR24346:SF82">
    <property type="entry name" value="KP78A-RELATED"/>
    <property type="match status" value="1"/>
</dbReference>
<dbReference type="EC" id="2.7.11.1" evidence="2"/>
<dbReference type="PANTHER" id="PTHR24346">
    <property type="entry name" value="MAP/MICROTUBULE AFFINITY-REGULATING KINASE"/>
    <property type="match status" value="1"/>
</dbReference>
<protein>
    <recommendedName>
        <fullName evidence="2">non-specific serine/threonine protein kinase</fullName>
        <ecNumber evidence="2">2.7.11.1</ecNumber>
    </recommendedName>
</protein>
<feature type="domain" description="Protein kinase" evidence="12">
    <location>
        <begin position="167"/>
        <end position="419"/>
    </location>
</feature>